<dbReference type="GO" id="GO:0004703">
    <property type="term" value="F:G protein-coupled receptor kinase activity"/>
    <property type="evidence" value="ECO:0007669"/>
    <property type="project" value="TreeGrafter"/>
</dbReference>
<reference evidence="18" key="1">
    <citation type="submission" date="2022-07" db="EMBL/GenBank/DDBJ databases">
        <title>Phylogenomic reconstructions and comparative analyses of Kickxellomycotina fungi.</title>
        <authorList>
            <person name="Reynolds N.K."/>
            <person name="Stajich J.E."/>
            <person name="Barry K."/>
            <person name="Grigoriev I.V."/>
            <person name="Crous P."/>
            <person name="Smith M.E."/>
        </authorList>
    </citation>
    <scope>NUCLEOTIDE SEQUENCE</scope>
    <source>
        <strain evidence="18">RSA 567</strain>
    </source>
</reference>
<dbReference type="InterPro" id="IPR027417">
    <property type="entry name" value="P-loop_NTPase"/>
</dbReference>
<proteinExistence type="inferred from homology"/>
<feature type="domain" description="AGC-kinase C-terminal" evidence="17">
    <location>
        <begin position="275"/>
        <end position="357"/>
    </location>
</feature>
<evidence type="ECO:0000256" key="7">
    <source>
        <dbReference type="ARBA" id="ARBA00022840"/>
    </source>
</evidence>
<evidence type="ECO:0000259" key="17">
    <source>
        <dbReference type="PROSITE" id="PS51285"/>
    </source>
</evidence>
<dbReference type="FunFam" id="3.30.200.20:FF:000354">
    <property type="entry name" value="AGC/YANK protein kinase"/>
    <property type="match status" value="1"/>
</dbReference>
<dbReference type="SUPFAM" id="SSF52540">
    <property type="entry name" value="P-loop containing nucleoside triphosphate hydrolases"/>
    <property type="match status" value="1"/>
</dbReference>
<dbReference type="SMART" id="SM00177">
    <property type="entry name" value="ARF"/>
    <property type="match status" value="1"/>
</dbReference>
<comment type="subcellular location">
    <subcellularLocation>
        <location evidence="12">Preautophagosomal structure membrane</location>
        <topology evidence="12">Lipid-anchor</topology>
        <orientation evidence="12">Cytoplasmic side</orientation>
    </subcellularLocation>
</comment>
<dbReference type="InterPro" id="IPR011009">
    <property type="entry name" value="Kinase-like_dom_sf"/>
</dbReference>
<dbReference type="InterPro" id="IPR001806">
    <property type="entry name" value="Small_GTPase"/>
</dbReference>
<keyword evidence="4 18" id="KW-0808">Transferase</keyword>
<dbReference type="InterPro" id="IPR000961">
    <property type="entry name" value="AGC-kinase_C"/>
</dbReference>
<dbReference type="GO" id="GO:0005525">
    <property type="term" value="F:GTP binding"/>
    <property type="evidence" value="ECO:0007669"/>
    <property type="project" value="UniProtKB-KW"/>
</dbReference>
<dbReference type="Proteomes" id="UP001151582">
    <property type="component" value="Unassembled WGS sequence"/>
</dbReference>
<dbReference type="InterPro" id="IPR008271">
    <property type="entry name" value="Ser/Thr_kinase_AS"/>
</dbReference>
<keyword evidence="7 14" id="KW-0067">ATP-binding</keyword>
<feature type="domain" description="Protein kinase" evidence="16">
    <location>
        <begin position="21"/>
        <end position="274"/>
    </location>
</feature>
<dbReference type="EMBL" id="JANBQB010000075">
    <property type="protein sequence ID" value="KAJ1982999.1"/>
    <property type="molecule type" value="Genomic_DNA"/>
</dbReference>
<evidence type="ECO:0000256" key="1">
    <source>
        <dbReference type="ARBA" id="ARBA00006270"/>
    </source>
</evidence>
<keyword evidence="9" id="KW-0342">GTP-binding</keyword>
<dbReference type="Gene3D" id="3.30.200.20">
    <property type="entry name" value="Phosphorylase Kinase, domain 1"/>
    <property type="match status" value="1"/>
</dbReference>
<organism evidence="18 19">
    <name type="scientific">Dimargaris verticillata</name>
    <dbReference type="NCBI Taxonomy" id="2761393"/>
    <lineage>
        <taxon>Eukaryota</taxon>
        <taxon>Fungi</taxon>
        <taxon>Fungi incertae sedis</taxon>
        <taxon>Zoopagomycota</taxon>
        <taxon>Kickxellomycotina</taxon>
        <taxon>Dimargaritomycetes</taxon>
        <taxon>Dimargaritales</taxon>
        <taxon>Dimargaritaceae</taxon>
        <taxon>Dimargaris</taxon>
    </lineage>
</organism>
<dbReference type="FunFam" id="1.10.510.10:FF:000469">
    <property type="entry name" value="Serine/threonine-protein kinase 32B"/>
    <property type="match status" value="1"/>
</dbReference>
<evidence type="ECO:0000313" key="18">
    <source>
        <dbReference type="EMBL" id="KAJ1982999.1"/>
    </source>
</evidence>
<evidence type="ECO:0000256" key="5">
    <source>
        <dbReference type="ARBA" id="ARBA00022741"/>
    </source>
</evidence>
<sequence length="752" mass="85906">MGNVVLKEKVDFTEEVNLRHFNLLRSVGRGSFGKVRIVERKDTKKLFALKYISKEECIRKRALTNTFRERDILEELAHPFICNLRFAFQDDDYMYMVMDLMIGGDLRFHITRRRFIENVIRFWIAELVCAIVYLHNRGIVHRDIKPDNILLDEKDFNIATRPKPGTPLRSHSGTYSYMAPEILANKGYTYSVDWWSLGVLFYECIYGKRPFRSDDTKKIKHAIQHETIKFPTQSTVACSPECISAMQGFLDRDTTTRLGCGADGLERIKSHPFFRNMDWDRLEKKGVSPPFVPDQDRSNFDITYDLEELLLEQNPLEARPRKRKGEIKGKHSKELQLIERKFRVFDYLQYEKYEGYVDPVRKCVGQPPAWVKPLNEPDAVEPARSQSTPRPLTTNEPLDGEDSVAASDTHHSHRRHHRRHHHHRPHRSAQSSVDKQSSDESGSRHHRPRHHGRAPHTAMDRRSRSDHGRTPVPDTSTPSDHSPFPAPYVEVVPKGNFMTHFGMLFRNKAKTAGVRSATGIQSNPTRGSPFFLSSPGRRAANAPHMSTPGRRVDYLFKLLLIGDSGVGKSCLLLRFADDTYTESYISTIGVDFKIRTIELEGKTVKLQIWDTAGQERFRTITSSYYRGAHGIIVVYDVTDNDTFNNVKQWLQEIDRYASEGVSKLLVGNKSDLEDKKVVEYTVAKEFADELGVPFLETSAKDSTNVEQAFLTMAKQIKDIMDAVPASSQKDKKSINLGGTQSVPQQQSTGGCC</sequence>
<dbReference type="InterPro" id="IPR017441">
    <property type="entry name" value="Protein_kinase_ATP_BS"/>
</dbReference>
<dbReference type="FunFam" id="3.40.50.300:FF:000069">
    <property type="entry name" value="Ras GTP-binding protein YPT1"/>
    <property type="match status" value="1"/>
</dbReference>
<keyword evidence="10" id="KW-0449">Lipoprotein</keyword>
<evidence type="ECO:0000256" key="11">
    <source>
        <dbReference type="ARBA" id="ARBA00023289"/>
    </source>
</evidence>
<evidence type="ECO:0000256" key="6">
    <source>
        <dbReference type="ARBA" id="ARBA00022777"/>
    </source>
</evidence>
<dbReference type="PRINTS" id="PR00449">
    <property type="entry name" value="RASTRNSFRMNG"/>
</dbReference>
<keyword evidence="6 18" id="KW-0418">Kinase</keyword>
<keyword evidence="8" id="KW-0653">Protein transport</keyword>
<dbReference type="PROSITE" id="PS51420">
    <property type="entry name" value="RHO"/>
    <property type="match status" value="1"/>
</dbReference>
<dbReference type="Pfam" id="PF00071">
    <property type="entry name" value="Ras"/>
    <property type="match status" value="1"/>
</dbReference>
<feature type="compositionally biased region" description="Polar residues" evidence="15">
    <location>
        <begin position="736"/>
        <end position="752"/>
    </location>
</feature>
<accession>A0A9W8B3F2</accession>
<dbReference type="GO" id="GO:0007186">
    <property type="term" value="P:G protein-coupled receptor signaling pathway"/>
    <property type="evidence" value="ECO:0007669"/>
    <property type="project" value="TreeGrafter"/>
</dbReference>
<dbReference type="Pfam" id="PF00069">
    <property type="entry name" value="Pkinase"/>
    <property type="match status" value="1"/>
</dbReference>
<dbReference type="PROSITE" id="PS51417">
    <property type="entry name" value="ARF"/>
    <property type="match status" value="1"/>
</dbReference>
<evidence type="ECO:0000256" key="10">
    <source>
        <dbReference type="ARBA" id="ARBA00023288"/>
    </source>
</evidence>
<evidence type="ECO:0000256" key="8">
    <source>
        <dbReference type="ARBA" id="ARBA00022927"/>
    </source>
</evidence>
<dbReference type="PROSITE" id="PS51419">
    <property type="entry name" value="RAB"/>
    <property type="match status" value="1"/>
</dbReference>
<evidence type="ECO:0000313" key="19">
    <source>
        <dbReference type="Proteomes" id="UP001151582"/>
    </source>
</evidence>
<comment type="caution">
    <text evidence="18">The sequence shown here is derived from an EMBL/GenBank/DDBJ whole genome shotgun (WGS) entry which is preliminary data.</text>
</comment>
<gene>
    <name evidence="18" type="primary">PKC1_3</name>
    <name evidence="18" type="ORF">H4R34_001541</name>
</gene>
<dbReference type="PANTHER" id="PTHR24355">
    <property type="entry name" value="G PROTEIN-COUPLED RECEPTOR KINASE/RIBOSOMAL PROTEIN S6 KINASE"/>
    <property type="match status" value="1"/>
</dbReference>
<name>A0A9W8B3F2_9FUNG</name>
<keyword evidence="5 14" id="KW-0547">Nucleotide-binding</keyword>
<evidence type="ECO:0000256" key="9">
    <source>
        <dbReference type="ARBA" id="ARBA00023134"/>
    </source>
</evidence>
<evidence type="ECO:0000256" key="14">
    <source>
        <dbReference type="PROSITE-ProRule" id="PRU10141"/>
    </source>
</evidence>
<dbReference type="SMART" id="SM00176">
    <property type="entry name" value="RAN"/>
    <property type="match status" value="1"/>
</dbReference>
<dbReference type="InterPro" id="IPR057289">
    <property type="entry name" value="Rab1/Ypt1"/>
</dbReference>
<dbReference type="InterPro" id="IPR000719">
    <property type="entry name" value="Prot_kinase_dom"/>
</dbReference>
<evidence type="ECO:0000259" key="16">
    <source>
        <dbReference type="PROSITE" id="PS50011"/>
    </source>
</evidence>
<dbReference type="Gene3D" id="3.40.50.300">
    <property type="entry name" value="P-loop containing nucleotide triphosphate hydrolases"/>
    <property type="match status" value="1"/>
</dbReference>
<dbReference type="SMART" id="SM00174">
    <property type="entry name" value="RHO"/>
    <property type="match status" value="1"/>
</dbReference>
<evidence type="ECO:0000256" key="12">
    <source>
        <dbReference type="ARBA" id="ARBA00060489"/>
    </source>
</evidence>
<keyword evidence="11" id="KW-0636">Prenylation</keyword>
<feature type="region of interest" description="Disordered" evidence="15">
    <location>
        <begin position="370"/>
        <end position="487"/>
    </location>
</feature>
<dbReference type="GO" id="GO:0001664">
    <property type="term" value="F:G protein-coupled receptor binding"/>
    <property type="evidence" value="ECO:0007669"/>
    <property type="project" value="TreeGrafter"/>
</dbReference>
<dbReference type="NCBIfam" id="TIGR00231">
    <property type="entry name" value="small_GTP"/>
    <property type="match status" value="1"/>
</dbReference>
<dbReference type="GO" id="GO:0034045">
    <property type="term" value="C:phagophore assembly site membrane"/>
    <property type="evidence" value="ECO:0007669"/>
    <property type="project" value="UniProtKB-SubCell"/>
</dbReference>
<dbReference type="OrthoDB" id="354826at2759"/>
<keyword evidence="19" id="KW-1185">Reference proteome</keyword>
<dbReference type="GO" id="GO:0005524">
    <property type="term" value="F:ATP binding"/>
    <property type="evidence" value="ECO:0007669"/>
    <property type="project" value="UniProtKB-UniRule"/>
</dbReference>
<dbReference type="GO" id="GO:0009966">
    <property type="term" value="P:regulation of signal transduction"/>
    <property type="evidence" value="ECO:0007669"/>
    <property type="project" value="TreeGrafter"/>
</dbReference>
<feature type="compositionally biased region" description="Basic and acidic residues" evidence="15">
    <location>
        <begin position="458"/>
        <end position="469"/>
    </location>
</feature>
<protein>
    <recommendedName>
        <fullName evidence="13">GTP-binding protein ypt1</fullName>
    </recommendedName>
</protein>
<evidence type="ECO:0000256" key="2">
    <source>
        <dbReference type="ARBA" id="ARBA00022448"/>
    </source>
</evidence>
<dbReference type="GO" id="GO:0015031">
    <property type="term" value="P:protein transport"/>
    <property type="evidence" value="ECO:0007669"/>
    <property type="project" value="UniProtKB-KW"/>
</dbReference>
<dbReference type="AlphaFoldDB" id="A0A9W8B3F2"/>
<dbReference type="SMART" id="SM00220">
    <property type="entry name" value="S_TKc"/>
    <property type="match status" value="1"/>
</dbReference>
<dbReference type="InterPro" id="IPR005225">
    <property type="entry name" value="Small_GTP-bd"/>
</dbReference>
<dbReference type="GO" id="GO:0003924">
    <property type="term" value="F:GTPase activity"/>
    <property type="evidence" value="ECO:0007669"/>
    <property type="project" value="InterPro"/>
</dbReference>
<dbReference type="SMART" id="SM00173">
    <property type="entry name" value="RAS"/>
    <property type="match status" value="1"/>
</dbReference>
<comment type="similarity">
    <text evidence="1">Belongs to the small GTPase superfamily. Rab family.</text>
</comment>
<dbReference type="PROSITE" id="PS00107">
    <property type="entry name" value="PROTEIN_KINASE_ATP"/>
    <property type="match status" value="1"/>
</dbReference>
<feature type="region of interest" description="Disordered" evidence="15">
    <location>
        <begin position="516"/>
        <end position="545"/>
    </location>
</feature>
<feature type="region of interest" description="Disordered" evidence="15">
    <location>
        <begin position="728"/>
        <end position="752"/>
    </location>
</feature>
<evidence type="ECO:0000256" key="15">
    <source>
        <dbReference type="SAM" id="MobiDB-lite"/>
    </source>
</evidence>
<feature type="compositionally biased region" description="Basic residues" evidence="15">
    <location>
        <begin position="411"/>
        <end position="427"/>
    </location>
</feature>
<dbReference type="PROSITE" id="PS51285">
    <property type="entry name" value="AGC_KINASE_CTER"/>
    <property type="match status" value="1"/>
</dbReference>
<dbReference type="PROSITE" id="PS50011">
    <property type="entry name" value="PROTEIN_KINASE_DOM"/>
    <property type="match status" value="1"/>
</dbReference>
<evidence type="ECO:0000256" key="4">
    <source>
        <dbReference type="ARBA" id="ARBA00022679"/>
    </source>
</evidence>
<feature type="binding site" evidence="14">
    <location>
        <position position="60"/>
    </location>
    <ligand>
        <name>ATP</name>
        <dbReference type="ChEBI" id="CHEBI:30616"/>
    </ligand>
</feature>
<evidence type="ECO:0000256" key="13">
    <source>
        <dbReference type="ARBA" id="ARBA00074496"/>
    </source>
</evidence>
<dbReference type="Gene3D" id="1.10.510.10">
    <property type="entry name" value="Transferase(Phosphotransferase) domain 1"/>
    <property type="match status" value="1"/>
</dbReference>
<feature type="compositionally biased region" description="Polar residues" evidence="15">
    <location>
        <begin position="384"/>
        <end position="396"/>
    </location>
</feature>
<dbReference type="SUPFAM" id="SSF56112">
    <property type="entry name" value="Protein kinase-like (PK-like)"/>
    <property type="match status" value="1"/>
</dbReference>
<evidence type="ECO:0000256" key="3">
    <source>
        <dbReference type="ARBA" id="ARBA00022527"/>
    </source>
</evidence>
<dbReference type="PANTHER" id="PTHR24355:SF30">
    <property type="entry name" value="SERINE_THREONINE-PROTEIN KINASE 32B ISOFORM X1"/>
    <property type="match status" value="1"/>
</dbReference>
<dbReference type="SMART" id="SM00175">
    <property type="entry name" value="RAB"/>
    <property type="match status" value="1"/>
</dbReference>
<feature type="compositionally biased region" description="Basic residues" evidence="15">
    <location>
        <begin position="444"/>
        <end position="454"/>
    </location>
</feature>
<dbReference type="CDD" id="cd01869">
    <property type="entry name" value="Rab1_Ypt1"/>
    <property type="match status" value="1"/>
</dbReference>
<dbReference type="PROSITE" id="PS00108">
    <property type="entry name" value="PROTEIN_KINASE_ST"/>
    <property type="match status" value="1"/>
</dbReference>
<keyword evidence="2" id="KW-0813">Transport</keyword>
<keyword evidence="3" id="KW-0723">Serine/threonine-protein kinase</keyword>
<dbReference type="PROSITE" id="PS51421">
    <property type="entry name" value="RAS"/>
    <property type="match status" value="1"/>
</dbReference>